<evidence type="ECO:0000313" key="3">
    <source>
        <dbReference type="EMBL" id="VDN42840.1"/>
    </source>
</evidence>
<evidence type="ECO:0000256" key="1">
    <source>
        <dbReference type="SAM" id="Coils"/>
    </source>
</evidence>
<dbReference type="Gene3D" id="1.10.287.1490">
    <property type="match status" value="1"/>
</dbReference>
<dbReference type="OrthoDB" id="425925at2759"/>
<sequence>MNAELAAAYNDLNKEFESHKAEHGSVVVSNRDLSARIDALKANLIEYEERYELCRNENAETVQQLEKLSNDFDRLRLSLSKNTAVEVVCSSLRPGMSVFFEDELKRLRTELDVSKGDREKLRADVERFRAAIGVIDKELNRLRESNDKLMADNKALGSSLERFTEIRNMLENSDSELRSLREKFVQLQEEHQLKEQEWREQLTALTEARDEAKRQLEEFQRQAEQAAVCDIRSSDDTPSTELVELKTEGIKSTATSSEGTADSNNGWEKVNTDR</sequence>
<dbReference type="AlphaFoldDB" id="A0A3P7NQ03"/>
<keyword evidence="4" id="KW-1185">Reference proteome</keyword>
<accession>A0A3P7NQ03</accession>
<name>A0A3P7NQ03_9BILA</name>
<dbReference type="EMBL" id="UYRT01101153">
    <property type="protein sequence ID" value="VDN42840.1"/>
    <property type="molecule type" value="Genomic_DNA"/>
</dbReference>
<organism evidence="3 4">
    <name type="scientific">Gongylonema pulchrum</name>
    <dbReference type="NCBI Taxonomy" id="637853"/>
    <lineage>
        <taxon>Eukaryota</taxon>
        <taxon>Metazoa</taxon>
        <taxon>Ecdysozoa</taxon>
        <taxon>Nematoda</taxon>
        <taxon>Chromadorea</taxon>
        <taxon>Rhabditida</taxon>
        <taxon>Spirurina</taxon>
        <taxon>Spiruromorpha</taxon>
        <taxon>Spiruroidea</taxon>
        <taxon>Gongylonematidae</taxon>
        <taxon>Gongylonema</taxon>
    </lineage>
</organism>
<evidence type="ECO:0000313" key="4">
    <source>
        <dbReference type="Proteomes" id="UP000271098"/>
    </source>
</evidence>
<reference evidence="3 4" key="1">
    <citation type="submission" date="2018-11" db="EMBL/GenBank/DDBJ databases">
        <authorList>
            <consortium name="Pathogen Informatics"/>
        </authorList>
    </citation>
    <scope>NUCLEOTIDE SEQUENCE [LARGE SCALE GENOMIC DNA]</scope>
</reference>
<feature type="coiled-coil region" evidence="1">
    <location>
        <begin position="2"/>
        <end position="78"/>
    </location>
</feature>
<feature type="compositionally biased region" description="Polar residues" evidence="2">
    <location>
        <begin position="250"/>
        <end position="266"/>
    </location>
</feature>
<evidence type="ECO:0000256" key="2">
    <source>
        <dbReference type="SAM" id="MobiDB-lite"/>
    </source>
</evidence>
<protein>
    <submittedName>
        <fullName evidence="3">Uncharacterized protein</fullName>
    </submittedName>
</protein>
<dbReference type="Proteomes" id="UP000271098">
    <property type="component" value="Unassembled WGS sequence"/>
</dbReference>
<keyword evidence="1" id="KW-0175">Coiled coil</keyword>
<proteinExistence type="predicted"/>
<feature type="region of interest" description="Disordered" evidence="2">
    <location>
        <begin position="228"/>
        <end position="274"/>
    </location>
</feature>
<gene>
    <name evidence="3" type="ORF">GPUH_LOCUS24442</name>
</gene>